<proteinExistence type="predicted"/>
<comment type="caution">
    <text evidence="1">The sequence shown here is derived from an EMBL/GenBank/DDBJ whole genome shotgun (WGS) entry which is preliminary data.</text>
</comment>
<evidence type="ECO:0000313" key="2">
    <source>
        <dbReference type="Proteomes" id="UP001499909"/>
    </source>
</evidence>
<keyword evidence="2" id="KW-1185">Reference proteome</keyword>
<organism evidence="1 2">
    <name type="scientific">Hymenobacter algoricola</name>
    <dbReference type="NCBI Taxonomy" id="486267"/>
    <lineage>
        <taxon>Bacteria</taxon>
        <taxon>Pseudomonadati</taxon>
        <taxon>Bacteroidota</taxon>
        <taxon>Cytophagia</taxon>
        <taxon>Cytophagales</taxon>
        <taxon>Hymenobacteraceae</taxon>
        <taxon>Hymenobacter</taxon>
    </lineage>
</organism>
<name>A0ABP7NNE7_9BACT</name>
<dbReference type="RefSeq" id="WP_345117018.1">
    <property type="nucleotide sequence ID" value="NZ_BAABDH010000108.1"/>
</dbReference>
<dbReference type="EMBL" id="BAABDH010000108">
    <property type="protein sequence ID" value="GAA3950896.1"/>
    <property type="molecule type" value="Genomic_DNA"/>
</dbReference>
<sequence length="110" mass="11859">MSVEIQLFAAEITLGTIDAQIIDASMGVLGGKLKPSEVYYTYFQAFFRAHGKKTDWQGLEALGLKTTALLTGELRAVGGICITDVEGLGEIEVEVCGIDCLIMNELFPEA</sequence>
<gene>
    <name evidence="1" type="ORF">GCM10022406_35920</name>
</gene>
<protein>
    <submittedName>
        <fullName evidence="1">Uncharacterized protein</fullName>
    </submittedName>
</protein>
<evidence type="ECO:0000313" key="1">
    <source>
        <dbReference type="EMBL" id="GAA3950896.1"/>
    </source>
</evidence>
<reference evidence="2" key="1">
    <citation type="journal article" date="2019" name="Int. J. Syst. Evol. Microbiol.">
        <title>The Global Catalogue of Microorganisms (GCM) 10K type strain sequencing project: providing services to taxonomists for standard genome sequencing and annotation.</title>
        <authorList>
            <consortium name="The Broad Institute Genomics Platform"/>
            <consortium name="The Broad Institute Genome Sequencing Center for Infectious Disease"/>
            <person name="Wu L."/>
            <person name="Ma J."/>
        </authorList>
    </citation>
    <scope>NUCLEOTIDE SEQUENCE [LARGE SCALE GENOMIC DNA]</scope>
    <source>
        <strain evidence="2">JCM 17214</strain>
    </source>
</reference>
<accession>A0ABP7NNE7</accession>
<dbReference type="Proteomes" id="UP001499909">
    <property type="component" value="Unassembled WGS sequence"/>
</dbReference>